<proteinExistence type="predicted"/>
<reference evidence="2" key="1">
    <citation type="submission" date="2013-05" db="EMBL/GenBank/DDBJ databases">
        <title>The Genome sequence of Mucor circinelloides f. circinelloides 1006PhL.</title>
        <authorList>
            <consortium name="The Broad Institute Genomics Platform"/>
            <person name="Cuomo C."/>
            <person name="Earl A."/>
            <person name="Findley K."/>
            <person name="Lee S.C."/>
            <person name="Walker B."/>
            <person name="Young S."/>
            <person name="Zeng Q."/>
            <person name="Gargeya S."/>
            <person name="Fitzgerald M."/>
            <person name="Haas B."/>
            <person name="Abouelleil A."/>
            <person name="Allen A.W."/>
            <person name="Alvarado L."/>
            <person name="Arachchi H.M."/>
            <person name="Berlin A.M."/>
            <person name="Chapman S.B."/>
            <person name="Gainer-Dewar J."/>
            <person name="Goldberg J."/>
            <person name="Griggs A."/>
            <person name="Gujja S."/>
            <person name="Hansen M."/>
            <person name="Howarth C."/>
            <person name="Imamovic A."/>
            <person name="Ireland A."/>
            <person name="Larimer J."/>
            <person name="McCowan C."/>
            <person name="Murphy C."/>
            <person name="Pearson M."/>
            <person name="Poon T.W."/>
            <person name="Priest M."/>
            <person name="Roberts A."/>
            <person name="Saif S."/>
            <person name="Shea T."/>
            <person name="Sisk P."/>
            <person name="Sykes S."/>
            <person name="Wortman J."/>
            <person name="Nusbaum C."/>
            <person name="Birren B."/>
        </authorList>
    </citation>
    <scope>NUCLEOTIDE SEQUENCE [LARGE SCALE GENOMIC DNA]</scope>
    <source>
        <strain evidence="2">1006PhL</strain>
    </source>
</reference>
<dbReference type="VEuPathDB" id="FungiDB:HMPREF1544_00533"/>
<accession>S2KJA7</accession>
<gene>
    <name evidence="1" type="ORF">HMPREF1544_00533</name>
</gene>
<keyword evidence="2" id="KW-1185">Reference proteome</keyword>
<dbReference type="InParanoid" id="S2KJA7"/>
<dbReference type="AlphaFoldDB" id="S2KJA7"/>
<sequence>MQELTACMQKERIQEYESKEESNLEEIKRLGVINSTNTSELRSIIKYQQLQEEQIQKEIDIAKHDLSEEFKQRISLQKATYLKETSQFQDKIDKLQFELNVCNDKLNQSKENQSKKSIMNETSAYKRDCDLHGGDDSEFKRLVHQHQKELSVLQKQFQSILNAKDDQINDLVYRVKKGQHHQERDTFAADDMDNEVQSFIYLNYTL</sequence>
<evidence type="ECO:0000313" key="1">
    <source>
        <dbReference type="EMBL" id="EPB92520.1"/>
    </source>
</evidence>
<evidence type="ECO:0000313" key="2">
    <source>
        <dbReference type="Proteomes" id="UP000014254"/>
    </source>
</evidence>
<protein>
    <submittedName>
        <fullName evidence="1">Uncharacterized protein</fullName>
    </submittedName>
</protein>
<dbReference type="Proteomes" id="UP000014254">
    <property type="component" value="Unassembled WGS sequence"/>
</dbReference>
<dbReference type="OrthoDB" id="2281793at2759"/>
<name>S2KJA7_MUCC1</name>
<dbReference type="EMBL" id="KE123899">
    <property type="protein sequence ID" value="EPB92520.1"/>
    <property type="molecule type" value="Genomic_DNA"/>
</dbReference>
<organism evidence="1 2">
    <name type="scientific">Mucor circinelloides f. circinelloides (strain 1006PhL)</name>
    <name type="common">Mucormycosis agent</name>
    <name type="synonym">Calyptromyces circinelloides</name>
    <dbReference type="NCBI Taxonomy" id="1220926"/>
    <lineage>
        <taxon>Eukaryota</taxon>
        <taxon>Fungi</taxon>
        <taxon>Fungi incertae sedis</taxon>
        <taxon>Mucoromycota</taxon>
        <taxon>Mucoromycotina</taxon>
        <taxon>Mucoromycetes</taxon>
        <taxon>Mucorales</taxon>
        <taxon>Mucorineae</taxon>
        <taxon>Mucoraceae</taxon>
        <taxon>Mucor</taxon>
    </lineage>
</organism>